<evidence type="ECO:0000256" key="6">
    <source>
        <dbReference type="SAM" id="Coils"/>
    </source>
</evidence>
<evidence type="ECO:0000313" key="8">
    <source>
        <dbReference type="EMBL" id="SEA02855.1"/>
    </source>
</evidence>
<keyword evidence="2" id="KW-1003">Cell membrane</keyword>
<feature type="transmembrane region" description="Helical" evidence="7">
    <location>
        <begin position="14"/>
        <end position="35"/>
    </location>
</feature>
<feature type="transmembrane region" description="Helical" evidence="7">
    <location>
        <begin position="55"/>
        <end position="81"/>
    </location>
</feature>
<name>A0A1H3XTS7_SELRU</name>
<dbReference type="OrthoDB" id="9780716at2"/>
<keyword evidence="4 7" id="KW-1133">Transmembrane helix</keyword>
<evidence type="ECO:0000256" key="1">
    <source>
        <dbReference type="ARBA" id="ARBA00004651"/>
    </source>
</evidence>
<dbReference type="InterPro" id="IPR005495">
    <property type="entry name" value="LptG/LptF_permease"/>
</dbReference>
<comment type="subcellular location">
    <subcellularLocation>
        <location evidence="1">Cell membrane</location>
        <topology evidence="1">Multi-pass membrane protein</topology>
    </subcellularLocation>
</comment>
<keyword evidence="6" id="KW-0175">Coiled coil</keyword>
<keyword evidence="3 7" id="KW-0812">Transmembrane</keyword>
<organism evidence="8 9">
    <name type="scientific">Selenomonas ruminantium</name>
    <dbReference type="NCBI Taxonomy" id="971"/>
    <lineage>
        <taxon>Bacteria</taxon>
        <taxon>Bacillati</taxon>
        <taxon>Bacillota</taxon>
        <taxon>Negativicutes</taxon>
        <taxon>Selenomonadales</taxon>
        <taxon>Selenomonadaceae</taxon>
        <taxon>Selenomonas</taxon>
    </lineage>
</organism>
<gene>
    <name evidence="8" type="ORF">SAMN05660648_01658</name>
</gene>
<accession>A0A1H3XTS7</accession>
<evidence type="ECO:0000256" key="3">
    <source>
        <dbReference type="ARBA" id="ARBA00022692"/>
    </source>
</evidence>
<feature type="transmembrane region" description="Helical" evidence="7">
    <location>
        <begin position="102"/>
        <end position="120"/>
    </location>
</feature>
<sequence length="366" mass="40990">MRLRILDKYIFREVFMTFVFGICAFSAVFIGSGTLFRIAQYITDYGASLQAVIKIFIFGLPGVVMWTFPMSMLLATLLTFGRLSSNSEITAMKSCGISFSRIAMPALVLGFIVSIGAIAFNEYVVPWANTAYRNVLYYEIQGNTTMKSQEHIILKEISEGKMQRLAYARLFNAETQQLQGVTLQEFGPDGKVKHVENADFADWDGKKWVMHNGVIYDISENEDQSEHMIRFKTQVLPIASNPKQIVREQKELEEMTMKELRAQIEIMKTQYVNTSAIEAELYQRVTVPLASLIFALVGVPLGLQPTRNSSSAGFAMSVIIIFVYYALMTMGSALARSEALPPLLAVWLPNIIGLISGGLLIRRAAR</sequence>
<feature type="transmembrane region" description="Helical" evidence="7">
    <location>
        <begin position="285"/>
        <end position="303"/>
    </location>
</feature>
<dbReference type="GO" id="GO:0015920">
    <property type="term" value="P:lipopolysaccharide transport"/>
    <property type="evidence" value="ECO:0007669"/>
    <property type="project" value="TreeGrafter"/>
</dbReference>
<dbReference type="PANTHER" id="PTHR33529:SF6">
    <property type="entry name" value="YJGP_YJGQ FAMILY PERMEASE"/>
    <property type="match status" value="1"/>
</dbReference>
<evidence type="ECO:0000256" key="5">
    <source>
        <dbReference type="ARBA" id="ARBA00023136"/>
    </source>
</evidence>
<dbReference type="RefSeq" id="WP_074672032.1">
    <property type="nucleotide sequence ID" value="NZ_FNQG01000006.1"/>
</dbReference>
<evidence type="ECO:0000256" key="4">
    <source>
        <dbReference type="ARBA" id="ARBA00022989"/>
    </source>
</evidence>
<dbReference type="Proteomes" id="UP000183469">
    <property type="component" value="Unassembled WGS sequence"/>
</dbReference>
<feature type="transmembrane region" description="Helical" evidence="7">
    <location>
        <begin position="339"/>
        <end position="361"/>
    </location>
</feature>
<evidence type="ECO:0000256" key="2">
    <source>
        <dbReference type="ARBA" id="ARBA00022475"/>
    </source>
</evidence>
<proteinExistence type="predicted"/>
<dbReference type="Pfam" id="PF03739">
    <property type="entry name" value="LptF_LptG"/>
    <property type="match status" value="1"/>
</dbReference>
<feature type="coiled-coil region" evidence="6">
    <location>
        <begin position="243"/>
        <end position="270"/>
    </location>
</feature>
<reference evidence="8 9" key="1">
    <citation type="submission" date="2016-10" db="EMBL/GenBank/DDBJ databases">
        <authorList>
            <person name="de Groot N.N."/>
        </authorList>
    </citation>
    <scope>NUCLEOTIDE SEQUENCE [LARGE SCALE GENOMIC DNA]</scope>
    <source>
        <strain evidence="8 9">DSM 2872</strain>
    </source>
</reference>
<dbReference type="GO" id="GO:0043190">
    <property type="term" value="C:ATP-binding cassette (ABC) transporter complex"/>
    <property type="evidence" value="ECO:0007669"/>
    <property type="project" value="TreeGrafter"/>
</dbReference>
<evidence type="ECO:0000313" key="9">
    <source>
        <dbReference type="Proteomes" id="UP000183469"/>
    </source>
</evidence>
<evidence type="ECO:0000256" key="7">
    <source>
        <dbReference type="SAM" id="Phobius"/>
    </source>
</evidence>
<feature type="transmembrane region" description="Helical" evidence="7">
    <location>
        <begin position="310"/>
        <end position="327"/>
    </location>
</feature>
<dbReference type="PANTHER" id="PTHR33529">
    <property type="entry name" value="SLR0882 PROTEIN-RELATED"/>
    <property type="match status" value="1"/>
</dbReference>
<dbReference type="EMBL" id="FNQG01000006">
    <property type="protein sequence ID" value="SEA02855.1"/>
    <property type="molecule type" value="Genomic_DNA"/>
</dbReference>
<dbReference type="AlphaFoldDB" id="A0A1H3XTS7"/>
<protein>
    <submittedName>
        <fullName evidence="8">Lipopolysaccharide export system permease protein</fullName>
    </submittedName>
</protein>
<keyword evidence="5 7" id="KW-0472">Membrane</keyword>